<reference evidence="1 2" key="1">
    <citation type="journal article" date="2014" name="Genome Biol. Evol.">
        <title>The genome of the myxosporean Thelohanellus kitauei shows adaptations to nutrient acquisition within its fish host.</title>
        <authorList>
            <person name="Yang Y."/>
            <person name="Xiong J."/>
            <person name="Zhou Z."/>
            <person name="Huo F."/>
            <person name="Miao W."/>
            <person name="Ran C."/>
            <person name="Liu Y."/>
            <person name="Zhang J."/>
            <person name="Feng J."/>
            <person name="Wang M."/>
            <person name="Wang M."/>
            <person name="Wang L."/>
            <person name="Yao B."/>
        </authorList>
    </citation>
    <scope>NUCLEOTIDE SEQUENCE [LARGE SCALE GENOMIC DNA]</scope>
    <source>
        <strain evidence="1">Wuqing</strain>
    </source>
</reference>
<evidence type="ECO:0000313" key="1">
    <source>
        <dbReference type="EMBL" id="KII72723.1"/>
    </source>
</evidence>
<sequence>MCRRSIRQHKPVHVNLALDLACIENSEGLKRPLPTLAIFTVCKCSPKAIVRYFFREKTLSHSCLMLRRSDCHVLTVHDNLRQHLLRKDQRREFVNQWVTTG</sequence>
<comment type="caution">
    <text evidence="1">The sequence shown here is derived from an EMBL/GenBank/DDBJ whole genome shotgun (WGS) entry which is preliminary data.</text>
</comment>
<evidence type="ECO:0000313" key="2">
    <source>
        <dbReference type="Proteomes" id="UP000031668"/>
    </source>
</evidence>
<dbReference type="AlphaFoldDB" id="A0A0C2JTI8"/>
<dbReference type="EMBL" id="JWZT01001136">
    <property type="protein sequence ID" value="KII72723.1"/>
    <property type="molecule type" value="Genomic_DNA"/>
</dbReference>
<protein>
    <submittedName>
        <fullName evidence="1">Uncharacterized protein</fullName>
    </submittedName>
</protein>
<dbReference type="Proteomes" id="UP000031668">
    <property type="component" value="Unassembled WGS sequence"/>
</dbReference>
<gene>
    <name evidence="1" type="ORF">RF11_12265</name>
</gene>
<keyword evidence="2" id="KW-1185">Reference proteome</keyword>
<proteinExistence type="predicted"/>
<accession>A0A0C2JTI8</accession>
<name>A0A0C2JTI8_THEKT</name>
<organism evidence="1 2">
    <name type="scientific">Thelohanellus kitauei</name>
    <name type="common">Myxosporean</name>
    <dbReference type="NCBI Taxonomy" id="669202"/>
    <lineage>
        <taxon>Eukaryota</taxon>
        <taxon>Metazoa</taxon>
        <taxon>Cnidaria</taxon>
        <taxon>Myxozoa</taxon>
        <taxon>Myxosporea</taxon>
        <taxon>Bivalvulida</taxon>
        <taxon>Platysporina</taxon>
        <taxon>Myxobolidae</taxon>
        <taxon>Thelohanellus</taxon>
    </lineage>
</organism>